<evidence type="ECO:0000256" key="1">
    <source>
        <dbReference type="ARBA" id="ARBA00004514"/>
    </source>
</evidence>
<dbReference type="Pfam" id="PF05400">
    <property type="entry name" value="FliT"/>
    <property type="match status" value="1"/>
</dbReference>
<dbReference type="Proteomes" id="UP000186895">
    <property type="component" value="Unassembled WGS sequence"/>
</dbReference>
<keyword evidence="4" id="KW-0143">Chaperone</keyword>
<dbReference type="STRING" id="49186.SAMN05421647_11283"/>
<accession>A0A1N6X2I2</accession>
<organism evidence="7 8">
    <name type="scientific">Marinobacterium stanieri</name>
    <dbReference type="NCBI Taxonomy" id="49186"/>
    <lineage>
        <taxon>Bacteria</taxon>
        <taxon>Pseudomonadati</taxon>
        <taxon>Pseudomonadota</taxon>
        <taxon>Gammaproteobacteria</taxon>
        <taxon>Oceanospirillales</taxon>
        <taxon>Oceanospirillaceae</taxon>
        <taxon>Marinobacterium</taxon>
    </lineage>
</organism>
<name>A0A1N6X2I2_9GAMM</name>
<evidence type="ECO:0000256" key="6">
    <source>
        <dbReference type="SAM" id="Coils"/>
    </source>
</evidence>
<dbReference type="AlphaFoldDB" id="A0A1N6X2I2"/>
<sequence>MKPIQECALRLLQSTLALVDAAKAGELSSIDSIQQQRQHLIAELDLLSHQPDDEETLLQIRRIIEQSRELENQASSLLQQQRDEANRTLSKLKVSKKARKAYGEF</sequence>
<dbReference type="GO" id="GO:0044781">
    <property type="term" value="P:bacterial-type flagellum organization"/>
    <property type="evidence" value="ECO:0007669"/>
    <property type="project" value="UniProtKB-KW"/>
</dbReference>
<evidence type="ECO:0000313" key="7">
    <source>
        <dbReference type="EMBL" id="SIQ96489.1"/>
    </source>
</evidence>
<keyword evidence="3" id="KW-1005">Bacterial flagellum biogenesis</keyword>
<dbReference type="Gene3D" id="1.20.58.380">
    <property type="entry name" value="Flagellar protein flit"/>
    <property type="match status" value="1"/>
</dbReference>
<evidence type="ECO:0000256" key="2">
    <source>
        <dbReference type="ARBA" id="ARBA00022490"/>
    </source>
</evidence>
<keyword evidence="8" id="KW-1185">Reference proteome</keyword>
<comment type="subcellular location">
    <subcellularLocation>
        <location evidence="1">Cytoplasm</location>
        <location evidence="1">Cytosol</location>
    </subcellularLocation>
</comment>
<gene>
    <name evidence="7" type="ORF">SAMN05421647_11283</name>
</gene>
<keyword evidence="6" id="KW-0175">Coiled coil</keyword>
<dbReference type="InterPro" id="IPR008622">
    <property type="entry name" value="FliT"/>
</dbReference>
<evidence type="ECO:0000313" key="8">
    <source>
        <dbReference type="Proteomes" id="UP000186895"/>
    </source>
</evidence>
<keyword evidence="2" id="KW-0963">Cytoplasm</keyword>
<reference evidence="7 8" key="1">
    <citation type="submission" date="2017-01" db="EMBL/GenBank/DDBJ databases">
        <authorList>
            <person name="Mah S.A."/>
            <person name="Swanson W.J."/>
            <person name="Moy G.W."/>
            <person name="Vacquier V.D."/>
        </authorList>
    </citation>
    <scope>NUCLEOTIDE SEQUENCE [LARGE SCALE GENOMIC DNA]</scope>
    <source>
        <strain evidence="7 8">DSM 7027</strain>
    </source>
</reference>
<dbReference type="RefSeq" id="WP_076465870.1">
    <property type="nucleotide sequence ID" value="NZ_FTMN01000012.1"/>
</dbReference>
<evidence type="ECO:0000256" key="4">
    <source>
        <dbReference type="ARBA" id="ARBA00023186"/>
    </source>
</evidence>
<dbReference type="EMBL" id="FTMN01000012">
    <property type="protein sequence ID" value="SIQ96489.1"/>
    <property type="molecule type" value="Genomic_DNA"/>
</dbReference>
<protein>
    <recommendedName>
        <fullName evidence="5">Flagellar protein FliT</fullName>
    </recommendedName>
</protein>
<proteinExistence type="predicted"/>
<evidence type="ECO:0000256" key="5">
    <source>
        <dbReference type="ARBA" id="ARBA00093797"/>
    </source>
</evidence>
<evidence type="ECO:0000256" key="3">
    <source>
        <dbReference type="ARBA" id="ARBA00022795"/>
    </source>
</evidence>
<feature type="coiled-coil region" evidence="6">
    <location>
        <begin position="30"/>
        <end position="80"/>
    </location>
</feature>